<dbReference type="Pfam" id="PF00106">
    <property type="entry name" value="adh_short"/>
    <property type="match status" value="1"/>
</dbReference>
<reference evidence="3" key="1">
    <citation type="submission" date="2020-09" db="EMBL/GenBank/DDBJ databases">
        <title>Novel species in genus Aeromicrobium.</title>
        <authorList>
            <person name="Zhang G."/>
        </authorList>
    </citation>
    <scope>NUCLEOTIDE SEQUENCE</scope>
    <source>
        <strain evidence="3">Zg-636</strain>
    </source>
</reference>
<evidence type="ECO:0000256" key="1">
    <source>
        <dbReference type="ARBA" id="ARBA00006484"/>
    </source>
</evidence>
<comment type="similarity">
    <text evidence="1">Belongs to the short-chain dehydrogenases/reductases (SDR) family.</text>
</comment>
<dbReference type="Gene3D" id="3.40.50.720">
    <property type="entry name" value="NAD(P)-binding Rossmann-like Domain"/>
    <property type="match status" value="1"/>
</dbReference>
<evidence type="ECO:0000313" key="4">
    <source>
        <dbReference type="Proteomes" id="UP000620591"/>
    </source>
</evidence>
<dbReference type="PANTHER" id="PTHR45024:SF2">
    <property type="entry name" value="SCP2 DOMAIN-CONTAINING PROTEIN"/>
    <property type="match status" value="1"/>
</dbReference>
<dbReference type="AlphaFoldDB" id="A0A8I0K1P4"/>
<dbReference type="InterPro" id="IPR051687">
    <property type="entry name" value="Peroxisomal_Beta-Oxidation"/>
</dbReference>
<dbReference type="PRINTS" id="PR00081">
    <property type="entry name" value="GDHRDH"/>
</dbReference>
<dbReference type="InterPro" id="IPR036291">
    <property type="entry name" value="NAD(P)-bd_dom_sf"/>
</dbReference>
<dbReference type="InterPro" id="IPR002347">
    <property type="entry name" value="SDR_fam"/>
</dbReference>
<organism evidence="3 4">
    <name type="scientific">Aeromicrobium senzhongii</name>
    <dbReference type="NCBI Taxonomy" id="2663859"/>
    <lineage>
        <taxon>Bacteria</taxon>
        <taxon>Bacillati</taxon>
        <taxon>Actinomycetota</taxon>
        <taxon>Actinomycetes</taxon>
        <taxon>Propionibacteriales</taxon>
        <taxon>Nocardioidaceae</taxon>
        <taxon>Aeromicrobium</taxon>
    </lineage>
</organism>
<evidence type="ECO:0000256" key="2">
    <source>
        <dbReference type="ARBA" id="ARBA00023002"/>
    </source>
</evidence>
<accession>A0A8I0K1P4</accession>
<dbReference type="EMBL" id="JACTVM010000001">
    <property type="protein sequence ID" value="MBC9225129.1"/>
    <property type="molecule type" value="Genomic_DNA"/>
</dbReference>
<dbReference type="SUPFAM" id="SSF51735">
    <property type="entry name" value="NAD(P)-binding Rossmann-fold domains"/>
    <property type="match status" value="1"/>
</dbReference>
<evidence type="ECO:0000313" key="3">
    <source>
        <dbReference type="EMBL" id="MBC9225129.1"/>
    </source>
</evidence>
<dbReference type="GO" id="GO:0016491">
    <property type="term" value="F:oxidoreductase activity"/>
    <property type="evidence" value="ECO:0007669"/>
    <property type="project" value="UniProtKB-KW"/>
</dbReference>
<dbReference type="RefSeq" id="WP_187768465.1">
    <property type="nucleotide sequence ID" value="NZ_JACTVM010000001.1"/>
</dbReference>
<comment type="caution">
    <text evidence="3">The sequence shown here is derived from an EMBL/GenBank/DDBJ whole genome shotgun (WGS) entry which is preliminary data.</text>
</comment>
<protein>
    <submittedName>
        <fullName evidence="3">SDR family NAD(P)-dependent oxidoreductase</fullName>
    </submittedName>
</protein>
<gene>
    <name evidence="3" type="ORF">IBG24_02225</name>
</gene>
<sequence>MLLQSSRARQDVGAYARRSLLLLSRVLPAGRTRATLSGHQCPLNSVTREVEIMVEELRYDGRVAIVTGAGIGIGAAHARLLASRGARVVVNELPRNIERAELVCEQIRSAGGDAIAVAGEIGIDDDARALVDATIAKYGRVDIVVHNAGVPLGRDMDGSGLVQEAPSPRFDRYMDVNVRGSLQLNRAVWPHFVAQKYGRVLFTSSAVGTGFWYSPTGYELDYATSKLAVFALARQVSAAGQEHGIIANTVMPWAFTETVGDSADGEETELITFMRATLQPEKVAIAVAPLLHENAPTTGEAFTAGGGRIARVFLAGVRGYLNPELTPEDVVENWTQVFGETGASGEMLDVFEQSQPREERMFMKTLETQTMPDLAWIAEQSVKDSTRSAAL</sequence>
<proteinExistence type="inferred from homology"/>
<name>A0A8I0K1P4_9ACTN</name>
<dbReference type="Proteomes" id="UP000620591">
    <property type="component" value="Unassembled WGS sequence"/>
</dbReference>
<dbReference type="PANTHER" id="PTHR45024">
    <property type="entry name" value="DEHYDROGENASES, SHORT CHAIN"/>
    <property type="match status" value="1"/>
</dbReference>
<keyword evidence="2" id="KW-0560">Oxidoreductase</keyword>